<dbReference type="Gramene" id="KQL28165">
    <property type="protein sequence ID" value="KQL28165"/>
    <property type="gene ID" value="SETIT_017832mg"/>
</dbReference>
<dbReference type="EnsemblPlants" id="KQL28165">
    <property type="protein sequence ID" value="KQL28165"/>
    <property type="gene ID" value="SETIT_017832mg"/>
</dbReference>
<protein>
    <submittedName>
        <fullName evidence="2">Uncharacterized protein</fullName>
    </submittedName>
</protein>
<dbReference type="Proteomes" id="UP000004995">
    <property type="component" value="Unassembled WGS sequence"/>
</dbReference>
<evidence type="ECO:0000256" key="1">
    <source>
        <dbReference type="SAM" id="MobiDB-lite"/>
    </source>
</evidence>
<name>K3YU86_SETIT</name>
<accession>K3YU86</accession>
<evidence type="ECO:0000313" key="2">
    <source>
        <dbReference type="EnsemblPlants" id="KQL28165"/>
    </source>
</evidence>
<dbReference type="AlphaFoldDB" id="K3YU86"/>
<feature type="compositionally biased region" description="Basic residues" evidence="1">
    <location>
        <begin position="208"/>
        <end position="218"/>
    </location>
</feature>
<organism evidence="2 3">
    <name type="scientific">Setaria italica</name>
    <name type="common">Foxtail millet</name>
    <name type="synonym">Panicum italicum</name>
    <dbReference type="NCBI Taxonomy" id="4555"/>
    <lineage>
        <taxon>Eukaryota</taxon>
        <taxon>Viridiplantae</taxon>
        <taxon>Streptophyta</taxon>
        <taxon>Embryophyta</taxon>
        <taxon>Tracheophyta</taxon>
        <taxon>Spermatophyta</taxon>
        <taxon>Magnoliopsida</taxon>
        <taxon>Liliopsida</taxon>
        <taxon>Poales</taxon>
        <taxon>Poaceae</taxon>
        <taxon>PACMAD clade</taxon>
        <taxon>Panicoideae</taxon>
        <taxon>Panicodae</taxon>
        <taxon>Paniceae</taxon>
        <taxon>Cenchrinae</taxon>
        <taxon>Setaria</taxon>
    </lineage>
</organism>
<reference evidence="3" key="1">
    <citation type="journal article" date="2012" name="Nat. Biotechnol.">
        <title>Reference genome sequence of the model plant Setaria.</title>
        <authorList>
            <person name="Bennetzen J.L."/>
            <person name="Schmutz J."/>
            <person name="Wang H."/>
            <person name="Percifield R."/>
            <person name="Hawkins J."/>
            <person name="Pontaroli A.C."/>
            <person name="Estep M."/>
            <person name="Feng L."/>
            <person name="Vaughn J.N."/>
            <person name="Grimwood J."/>
            <person name="Jenkins J."/>
            <person name="Barry K."/>
            <person name="Lindquist E."/>
            <person name="Hellsten U."/>
            <person name="Deshpande S."/>
            <person name="Wang X."/>
            <person name="Wu X."/>
            <person name="Mitros T."/>
            <person name="Triplett J."/>
            <person name="Yang X."/>
            <person name="Ye C.Y."/>
            <person name="Mauro-Herrera M."/>
            <person name="Wang L."/>
            <person name="Li P."/>
            <person name="Sharma M."/>
            <person name="Sharma R."/>
            <person name="Ronald P.C."/>
            <person name="Panaud O."/>
            <person name="Kellogg E.A."/>
            <person name="Brutnell T.P."/>
            <person name="Doust A.N."/>
            <person name="Tuskan G.A."/>
            <person name="Rokhsar D."/>
            <person name="Devos K.M."/>
        </authorList>
    </citation>
    <scope>NUCLEOTIDE SEQUENCE [LARGE SCALE GENOMIC DNA]</scope>
    <source>
        <strain evidence="3">cv. Yugu1</strain>
    </source>
</reference>
<keyword evidence="3" id="KW-1185">Reference proteome</keyword>
<dbReference type="HOGENOM" id="CLU_881101_0_0_1"/>
<feature type="region of interest" description="Disordered" evidence="1">
    <location>
        <begin position="208"/>
        <end position="264"/>
    </location>
</feature>
<dbReference type="EMBL" id="AGNK02000052">
    <property type="status" value="NOT_ANNOTATED_CDS"/>
    <property type="molecule type" value="Genomic_DNA"/>
</dbReference>
<dbReference type="InParanoid" id="K3YU86"/>
<feature type="region of interest" description="Disordered" evidence="1">
    <location>
        <begin position="56"/>
        <end position="86"/>
    </location>
</feature>
<feature type="compositionally biased region" description="Low complexity" evidence="1">
    <location>
        <begin position="234"/>
        <end position="251"/>
    </location>
</feature>
<reference evidence="2" key="2">
    <citation type="submission" date="2018-08" db="UniProtKB">
        <authorList>
            <consortium name="EnsemblPlants"/>
        </authorList>
    </citation>
    <scope>IDENTIFICATION</scope>
    <source>
        <strain evidence="2">Yugu1</strain>
    </source>
</reference>
<feature type="compositionally biased region" description="Polar residues" evidence="1">
    <location>
        <begin position="66"/>
        <end position="75"/>
    </location>
</feature>
<sequence length="316" mass="35054">MHACGVTFRSCRRRPTSGSSAWCDRTAWLAAGRGGEQGGWVGARRRWLLGTRCEKGRNSPACHLSPKSNKWQPSQKRPLGPGSSKLGPQYLIPGRDFARWACLMRGGPVKAGACPAHSTGARRFPGNNHTNSSRLLSPSFASRSISSPKSQIHTCPLPPINQTRRLPTGRPDLLGSLCTPHTLHAGSLLRLASEAAWRRLASHRRPWRRRRRWRRRRPREGGEGSTGRPLTGASPTRSWSPRSSPPTRFTRAQLRPAAPAAEQSRAHGVMEGILSCLVSWPSSVQPEFWIEFPSSKLHFSRLHLYGDGDRRPCILL</sequence>
<proteinExistence type="predicted"/>
<evidence type="ECO:0000313" key="3">
    <source>
        <dbReference type="Proteomes" id="UP000004995"/>
    </source>
</evidence>